<proteinExistence type="inferred from homology"/>
<keyword evidence="3" id="KW-0548">Nucleotidyltransferase</keyword>
<evidence type="ECO:0000256" key="8">
    <source>
        <dbReference type="ARBA" id="ARBA00034120"/>
    </source>
</evidence>
<evidence type="ECO:0000313" key="11">
    <source>
        <dbReference type="EMBL" id="KAB7629180.1"/>
    </source>
</evidence>
<dbReference type="EMBL" id="WELC01000020">
    <property type="protein sequence ID" value="KAB7629180.1"/>
    <property type="molecule type" value="Genomic_DNA"/>
</dbReference>
<evidence type="ECO:0000256" key="4">
    <source>
        <dbReference type="ARBA" id="ARBA00022723"/>
    </source>
</evidence>
<sequence>MGKDSMSFRGTSGPIASVEKLADSLRLPISLLKDVAARPEWKKYKPAKAPDKRGGRPRLVFSPSKDVRLIQHRLVRTFFKNPKVVNWLPFLYGGIHKDALAAGDSRDHVACARRHCEAKSILKLDIEDFFGNVSFDHVEGIFVRLLGWSREAGHLAALLCTRDGVLPQGGITSSYLALLCLYDMEPALVRQLAYKKLVYTRYVDDITISSSSFNQDFNGIKRLVEQQLGAKGFTINSSKVEDLTVGLEALKVHGLNVAYANPVLPKSEVRRIRSVCKQTIMDAREVGRRSINYRRRYNRAMGLVNKLARVKSSSHAALVSKLRAVSPLPSHADFSYATEISYNMREGYDKKKYSFWYRRRFNRLMARLSLIKSDNPVWAANLRNYMTSHFLPEYKEE</sequence>
<accession>A0A7V7YE37</accession>
<dbReference type="PRINTS" id="PR00866">
    <property type="entry name" value="RNADNAPOLMS"/>
</dbReference>
<comment type="similarity">
    <text evidence="8">Belongs to the bacterial reverse transcriptase family.</text>
</comment>
<evidence type="ECO:0000259" key="10">
    <source>
        <dbReference type="PROSITE" id="PS50878"/>
    </source>
</evidence>
<dbReference type="PROSITE" id="PS50878">
    <property type="entry name" value="RT_POL"/>
    <property type="match status" value="1"/>
</dbReference>
<evidence type="ECO:0000256" key="5">
    <source>
        <dbReference type="ARBA" id="ARBA00022842"/>
    </source>
</evidence>
<evidence type="ECO:0000313" key="12">
    <source>
        <dbReference type="Proteomes" id="UP000449004"/>
    </source>
</evidence>
<organism evidence="11 12">
    <name type="scientific">Stenotrophomonas rhizophila</name>
    <dbReference type="NCBI Taxonomy" id="216778"/>
    <lineage>
        <taxon>Bacteria</taxon>
        <taxon>Pseudomonadati</taxon>
        <taxon>Pseudomonadota</taxon>
        <taxon>Gammaproteobacteria</taxon>
        <taxon>Lysobacterales</taxon>
        <taxon>Lysobacteraceae</taxon>
        <taxon>Stenotrophomonas</taxon>
    </lineage>
</organism>
<dbReference type="PANTHER" id="PTHR34047">
    <property type="entry name" value="NUCLEAR INTRON MATURASE 1, MITOCHONDRIAL-RELATED"/>
    <property type="match status" value="1"/>
</dbReference>
<comment type="caution">
    <text evidence="11">The sequence shown here is derived from an EMBL/GenBank/DDBJ whole genome shotgun (WGS) entry which is preliminary data.</text>
</comment>
<name>A0A7V7YE37_9GAMM</name>
<evidence type="ECO:0000256" key="9">
    <source>
        <dbReference type="ARBA" id="ARBA00048173"/>
    </source>
</evidence>
<keyword evidence="7" id="KW-0051">Antiviral defense</keyword>
<evidence type="ECO:0000256" key="3">
    <source>
        <dbReference type="ARBA" id="ARBA00022695"/>
    </source>
</evidence>
<dbReference type="GO" id="GO:0051607">
    <property type="term" value="P:defense response to virus"/>
    <property type="evidence" value="ECO:0007669"/>
    <property type="project" value="UniProtKB-KW"/>
</dbReference>
<dbReference type="InterPro" id="IPR000477">
    <property type="entry name" value="RT_dom"/>
</dbReference>
<dbReference type="InterPro" id="IPR051083">
    <property type="entry name" value="GrpII_Intron_Splice-Mob/Def"/>
</dbReference>
<evidence type="ECO:0000256" key="1">
    <source>
        <dbReference type="ARBA" id="ARBA00012493"/>
    </source>
</evidence>
<feature type="domain" description="Reverse transcriptase" evidence="10">
    <location>
        <begin position="1"/>
        <end position="257"/>
    </location>
</feature>
<dbReference type="GO" id="GO:0003964">
    <property type="term" value="F:RNA-directed DNA polymerase activity"/>
    <property type="evidence" value="ECO:0007669"/>
    <property type="project" value="UniProtKB-KW"/>
</dbReference>
<dbReference type="Pfam" id="PF00078">
    <property type="entry name" value="RVT_1"/>
    <property type="match status" value="1"/>
</dbReference>
<dbReference type="Proteomes" id="UP000449004">
    <property type="component" value="Unassembled WGS sequence"/>
</dbReference>
<dbReference type="AlphaFoldDB" id="A0A7V7YE37"/>
<evidence type="ECO:0000256" key="6">
    <source>
        <dbReference type="ARBA" id="ARBA00022918"/>
    </source>
</evidence>
<evidence type="ECO:0000256" key="2">
    <source>
        <dbReference type="ARBA" id="ARBA00022679"/>
    </source>
</evidence>
<dbReference type="SUPFAM" id="SSF56672">
    <property type="entry name" value="DNA/RNA polymerases"/>
    <property type="match status" value="1"/>
</dbReference>
<gene>
    <name evidence="11" type="ORF">F9K92_14885</name>
</gene>
<dbReference type="GO" id="GO:0003723">
    <property type="term" value="F:RNA binding"/>
    <property type="evidence" value="ECO:0007669"/>
    <property type="project" value="InterPro"/>
</dbReference>
<protein>
    <recommendedName>
        <fullName evidence="1">RNA-directed DNA polymerase</fullName>
        <ecNumber evidence="1">2.7.7.49</ecNumber>
    </recommendedName>
</protein>
<dbReference type="RefSeq" id="WP_152153794.1">
    <property type="nucleotide sequence ID" value="NZ_WELC01000020.1"/>
</dbReference>
<evidence type="ECO:0000256" key="7">
    <source>
        <dbReference type="ARBA" id="ARBA00023118"/>
    </source>
</evidence>
<dbReference type="InterPro" id="IPR000123">
    <property type="entry name" value="Reverse_transcriptase_msDNA"/>
</dbReference>
<keyword evidence="5" id="KW-0460">Magnesium</keyword>
<dbReference type="EC" id="2.7.7.49" evidence="1"/>
<dbReference type="InterPro" id="IPR043502">
    <property type="entry name" value="DNA/RNA_pol_sf"/>
</dbReference>
<keyword evidence="6 11" id="KW-0695">RNA-directed DNA polymerase</keyword>
<reference evidence="11 12" key="1">
    <citation type="submission" date="2019-10" db="EMBL/GenBank/DDBJ databases">
        <title>Halotolerant bacteria associated to Saharan-endemic halophytes Stipa tenacissima L. and Atriplex halimus L mitigate salt stress and promote growth of tomato plants.</title>
        <authorList>
            <person name="Dif G."/>
        </authorList>
    </citation>
    <scope>NUCLEOTIDE SEQUENCE [LARGE SCALE GENOMIC DNA]</scope>
    <source>
        <strain evidence="11 12">IS26</strain>
    </source>
</reference>
<comment type="catalytic activity">
    <reaction evidence="9">
        <text>DNA(n) + a 2'-deoxyribonucleoside 5'-triphosphate = DNA(n+1) + diphosphate</text>
        <dbReference type="Rhea" id="RHEA:22508"/>
        <dbReference type="Rhea" id="RHEA-COMP:17339"/>
        <dbReference type="Rhea" id="RHEA-COMP:17340"/>
        <dbReference type="ChEBI" id="CHEBI:33019"/>
        <dbReference type="ChEBI" id="CHEBI:61560"/>
        <dbReference type="ChEBI" id="CHEBI:173112"/>
        <dbReference type="EC" id="2.7.7.49"/>
    </reaction>
</comment>
<keyword evidence="4" id="KW-0479">Metal-binding</keyword>
<keyword evidence="2" id="KW-0808">Transferase</keyword>
<dbReference type="GO" id="GO:0046872">
    <property type="term" value="F:metal ion binding"/>
    <property type="evidence" value="ECO:0007669"/>
    <property type="project" value="UniProtKB-KW"/>
</dbReference>
<dbReference type="CDD" id="cd03487">
    <property type="entry name" value="RT_Bac_retron_II"/>
    <property type="match status" value="1"/>
</dbReference>